<keyword evidence="1" id="KW-0175">Coiled coil</keyword>
<evidence type="ECO:0000313" key="5">
    <source>
        <dbReference type="EMBL" id="VFT85819.1"/>
    </source>
</evidence>
<dbReference type="EMBL" id="CAADRA010005139">
    <property type="protein sequence ID" value="VFT85819.1"/>
    <property type="molecule type" value="Genomic_DNA"/>
</dbReference>
<organism evidence="5 6">
    <name type="scientific">Aphanomyces stellatus</name>
    <dbReference type="NCBI Taxonomy" id="120398"/>
    <lineage>
        <taxon>Eukaryota</taxon>
        <taxon>Sar</taxon>
        <taxon>Stramenopiles</taxon>
        <taxon>Oomycota</taxon>
        <taxon>Saprolegniomycetes</taxon>
        <taxon>Saprolegniales</taxon>
        <taxon>Verrucalvaceae</taxon>
        <taxon>Aphanomyces</taxon>
    </lineage>
</organism>
<feature type="coiled-coil region" evidence="1">
    <location>
        <begin position="585"/>
        <end position="612"/>
    </location>
</feature>
<feature type="region of interest" description="Disordered" evidence="2">
    <location>
        <begin position="370"/>
        <end position="413"/>
    </location>
</feature>
<name>A0A485KLR5_9STRA</name>
<dbReference type="PROSITE" id="PS51840">
    <property type="entry name" value="C2_NT"/>
    <property type="match status" value="1"/>
</dbReference>
<evidence type="ECO:0000256" key="2">
    <source>
        <dbReference type="SAM" id="MobiDB-lite"/>
    </source>
</evidence>
<proteinExistence type="predicted"/>
<feature type="compositionally biased region" description="Acidic residues" evidence="2">
    <location>
        <begin position="380"/>
        <end position="391"/>
    </location>
</feature>
<dbReference type="AlphaFoldDB" id="A0A485KLR5"/>
<feature type="domain" description="C2 NT-type" evidence="3">
    <location>
        <begin position="18"/>
        <end position="153"/>
    </location>
</feature>
<keyword evidence="6" id="KW-1185">Reference proteome</keyword>
<protein>
    <submittedName>
        <fullName evidence="5">Aste57867_8935 protein</fullName>
    </submittedName>
</protein>
<dbReference type="OrthoDB" id="77102at2759"/>
<reference evidence="5 6" key="1">
    <citation type="submission" date="2019-03" db="EMBL/GenBank/DDBJ databases">
        <authorList>
            <person name="Gaulin E."/>
            <person name="Dumas B."/>
        </authorList>
    </citation>
    <scope>NUCLEOTIDE SEQUENCE [LARGE SCALE GENOMIC DNA]</scope>
    <source>
        <strain evidence="5">CBS 568.67</strain>
    </source>
</reference>
<dbReference type="Proteomes" id="UP000332933">
    <property type="component" value="Unassembled WGS sequence"/>
</dbReference>
<feature type="region of interest" description="Disordered" evidence="2">
    <location>
        <begin position="158"/>
        <end position="250"/>
    </location>
</feature>
<feature type="compositionally biased region" description="Low complexity" evidence="2">
    <location>
        <begin position="231"/>
        <end position="243"/>
    </location>
</feature>
<evidence type="ECO:0000259" key="3">
    <source>
        <dbReference type="PROSITE" id="PS51840"/>
    </source>
</evidence>
<evidence type="ECO:0000313" key="4">
    <source>
        <dbReference type="EMBL" id="KAF0700528.1"/>
    </source>
</evidence>
<dbReference type="EMBL" id="VJMH01005118">
    <property type="protein sequence ID" value="KAF0700528.1"/>
    <property type="molecule type" value="Genomic_DNA"/>
</dbReference>
<feature type="compositionally biased region" description="Polar residues" evidence="2">
    <location>
        <begin position="174"/>
        <end position="200"/>
    </location>
</feature>
<gene>
    <name evidence="5" type="primary">Aste57867_8935</name>
    <name evidence="4" type="ORF">As57867_008900</name>
    <name evidence="5" type="ORF">ASTE57867_8935</name>
</gene>
<reference evidence="4" key="2">
    <citation type="submission" date="2019-06" db="EMBL/GenBank/DDBJ databases">
        <title>Genomics analysis of Aphanomyces spp. identifies a new class of oomycete effector associated with host adaptation.</title>
        <authorList>
            <person name="Gaulin E."/>
        </authorList>
    </citation>
    <scope>NUCLEOTIDE SEQUENCE</scope>
    <source>
        <strain evidence="4">CBS 578.67</strain>
    </source>
</reference>
<dbReference type="Pfam" id="PF10358">
    <property type="entry name" value="NT-C2"/>
    <property type="match status" value="1"/>
</dbReference>
<sequence>MISLSSQLQVLESSTTLLSHAAPNRVRFQLDVVLEHVQLSHKVALTDKQLRILVQRDNKQIQSDPSTWRNERADFQQVVGLQSSLTLRHGHPGEAYEEKLYQFVVESLPSHTKVATFELDIAQFINQSTSLNLAPIAGKDRGAALAISVRCHTLKSKQASAAVDATPQRGSGVAGTNQFNAHRGSTSNHPSAARASNGTTRSHHSRNSSFKKDMPPSLRPPSLYRNSSQVTTTRTSNMTDTSSHAPHLDAASEHAEDLIERNDALTKQVEQLQKLLKQSETQVAHATKKMELMKSELAEMKQREAGETARGLQVKVWNVALLQELEVVQLQQHQAACGAPVTPLATAQIERIRALTNDAYDDKAAALYEPDVEPAGTMSELEDSDLDDDDGVTSSDGDSHFNFNPPATDDECDDGRSPLLRDLQLLVARSHRLALDTQLLIYSASDTPLPSLTPSIVVTANAMMDEPTQRQQTEQLLVQNHHLQTMSANLLKAHVAVDASKREQIEMTSMAQEEALAWRRHALDQTARVQEVAARDEAAKKEVAQQLADQAAKQTTTPLRRAATTVASSEVSKSLSALKQENMALKFKNTTLESFQAKFEESEKERKRLEVRLLAQSDTDVNRSRGNTWRSNGGGGGCDDNDVDLVMQRAAALDMQLNVLQELSRTQAMKIQVMTDEHVKLKGDFATHILTMKESVEALEAAAEREKLRP</sequence>
<evidence type="ECO:0000313" key="6">
    <source>
        <dbReference type="Proteomes" id="UP000332933"/>
    </source>
</evidence>
<evidence type="ECO:0000256" key="1">
    <source>
        <dbReference type="SAM" id="Coils"/>
    </source>
</evidence>
<accession>A0A485KLR5</accession>
<dbReference type="InterPro" id="IPR019448">
    <property type="entry name" value="NT-C2"/>
</dbReference>